<dbReference type="RefSeq" id="WP_301193129.1">
    <property type="nucleotide sequence ID" value="NZ_JAPDPJ010000131.1"/>
</dbReference>
<keyword evidence="1" id="KW-1133">Transmembrane helix</keyword>
<protein>
    <submittedName>
        <fullName evidence="2">Uncharacterized protein</fullName>
    </submittedName>
</protein>
<evidence type="ECO:0000256" key="1">
    <source>
        <dbReference type="SAM" id="Phobius"/>
    </source>
</evidence>
<keyword evidence="3" id="KW-1185">Reference proteome</keyword>
<organism evidence="2 3">
    <name type="scientific">Plebeiibacterium sediminum</name>
    <dbReference type="NCBI Taxonomy" id="2992112"/>
    <lineage>
        <taxon>Bacteria</taxon>
        <taxon>Pseudomonadati</taxon>
        <taxon>Bacteroidota</taxon>
        <taxon>Bacteroidia</taxon>
        <taxon>Marinilabiliales</taxon>
        <taxon>Marinilabiliaceae</taxon>
        <taxon>Plebeiibacterium</taxon>
    </lineage>
</organism>
<dbReference type="EMBL" id="JAPDPJ010000131">
    <property type="protein sequence ID" value="MCW3789581.1"/>
    <property type="molecule type" value="Genomic_DNA"/>
</dbReference>
<comment type="caution">
    <text evidence="2">The sequence shown here is derived from an EMBL/GenBank/DDBJ whole genome shotgun (WGS) entry which is preliminary data.</text>
</comment>
<dbReference type="Proteomes" id="UP001209229">
    <property type="component" value="Unassembled WGS sequence"/>
</dbReference>
<dbReference type="AlphaFoldDB" id="A0AAE3M981"/>
<keyword evidence="1" id="KW-0812">Transmembrane</keyword>
<name>A0AAE3M981_9BACT</name>
<gene>
    <name evidence="2" type="ORF">OM075_24185</name>
</gene>
<feature type="transmembrane region" description="Helical" evidence="1">
    <location>
        <begin position="6"/>
        <end position="25"/>
    </location>
</feature>
<sequence length="162" mass="19069">MELSIANIGLFVGIISGTITILVFVTKPFSKIKEENRRIYSDLFGYTYSQLFEYKKTNERPNIRFHSDDFNPIGISSFCNKTVDFKKKGNKFKGICTRIRFRCLHNTAKKLDAKTDGLGFAMNSFVNQDETYLKYYKDNKNDFKKLKIRFKKFYLRIHPVLD</sequence>
<keyword evidence="1" id="KW-0472">Membrane</keyword>
<evidence type="ECO:0000313" key="2">
    <source>
        <dbReference type="EMBL" id="MCW3789581.1"/>
    </source>
</evidence>
<reference evidence="2" key="1">
    <citation type="submission" date="2022-10" db="EMBL/GenBank/DDBJ databases">
        <authorList>
            <person name="Yu W.X."/>
        </authorList>
    </citation>
    <scope>NUCLEOTIDE SEQUENCE</scope>
    <source>
        <strain evidence="2">AAT</strain>
    </source>
</reference>
<proteinExistence type="predicted"/>
<accession>A0AAE3M981</accession>
<evidence type="ECO:0000313" key="3">
    <source>
        <dbReference type="Proteomes" id="UP001209229"/>
    </source>
</evidence>